<dbReference type="InterPro" id="IPR051471">
    <property type="entry name" value="Bacterial_PTS_sugar_comp"/>
</dbReference>
<protein>
    <recommendedName>
        <fullName evidence="6">PTS system mannose-specific EIIAB component</fullName>
        <ecNumber evidence="5">2.7.1.191</ecNumber>
    </recommendedName>
    <alternativeName>
        <fullName evidence="18">EIIAB-Man</fullName>
    </alternativeName>
    <alternativeName>
        <fullName evidence="17">EIII-Man</fullName>
    </alternativeName>
</protein>
<dbReference type="GO" id="GO:0008982">
    <property type="term" value="F:protein-N(PI)-phosphohistidine-sugar phosphotransferase activity"/>
    <property type="evidence" value="ECO:0007669"/>
    <property type="project" value="InterPro"/>
</dbReference>
<dbReference type="RefSeq" id="WP_003627006.1">
    <property type="nucleotide sequence ID" value="NZ_AP023028.1"/>
</dbReference>
<dbReference type="Proteomes" id="UP000630086">
    <property type="component" value="Unassembled WGS sequence"/>
</dbReference>
<evidence type="ECO:0000256" key="9">
    <source>
        <dbReference type="ARBA" id="ARBA00022490"/>
    </source>
</evidence>
<dbReference type="PANTHER" id="PTHR33799">
    <property type="entry name" value="PTS PERMEASE-RELATED-RELATED"/>
    <property type="match status" value="1"/>
</dbReference>
<evidence type="ECO:0000256" key="17">
    <source>
        <dbReference type="ARBA" id="ARBA00030229"/>
    </source>
</evidence>
<keyword evidence="7" id="KW-0813">Transport</keyword>
<keyword evidence="11" id="KW-0762">Sugar transport</keyword>
<keyword evidence="9" id="KW-0963">Cytoplasm</keyword>
<evidence type="ECO:0000256" key="1">
    <source>
        <dbReference type="ARBA" id="ARBA00000514"/>
    </source>
</evidence>
<dbReference type="CDD" id="cd00001">
    <property type="entry name" value="PTS_IIB_man"/>
    <property type="match status" value="1"/>
</dbReference>
<feature type="domain" description="PTS EIIB type-4" evidence="21">
    <location>
        <begin position="169"/>
        <end position="334"/>
    </location>
</feature>
<evidence type="ECO:0000256" key="8">
    <source>
        <dbReference type="ARBA" id="ARBA00022475"/>
    </source>
</evidence>
<dbReference type="GO" id="GO:0005737">
    <property type="term" value="C:cytoplasm"/>
    <property type="evidence" value="ECO:0007669"/>
    <property type="project" value="UniProtKB-SubCell"/>
</dbReference>
<gene>
    <name evidence="22" type="primary">manL</name>
    <name evidence="22" type="ORF">LHEJCM1062_14610</name>
</gene>
<reference evidence="22" key="1">
    <citation type="submission" date="2020-07" db="EMBL/GenBank/DDBJ databases">
        <title>Draft genome sequence of Lactobacillus helveticus strain JCM 1062.</title>
        <authorList>
            <person name="Endo A."/>
            <person name="Maeno S."/>
            <person name="Kido Y."/>
        </authorList>
    </citation>
    <scope>NUCLEOTIDE SEQUENCE</scope>
    <source>
        <strain evidence="22">JCM 1062</strain>
    </source>
</reference>
<dbReference type="PROSITE" id="PS51096">
    <property type="entry name" value="PTS_EIIA_TYPE_4"/>
    <property type="match status" value="1"/>
</dbReference>
<evidence type="ECO:0000313" key="22">
    <source>
        <dbReference type="EMBL" id="GFP13589.1"/>
    </source>
</evidence>
<dbReference type="InterPro" id="IPR036667">
    <property type="entry name" value="PTS_IIB_sorbose-sp_sf"/>
</dbReference>
<keyword evidence="12" id="KW-0808">Transferase</keyword>
<dbReference type="GO" id="GO:0005886">
    <property type="term" value="C:plasma membrane"/>
    <property type="evidence" value="ECO:0007669"/>
    <property type="project" value="UniProtKB-SubCell"/>
</dbReference>
<evidence type="ECO:0000256" key="10">
    <source>
        <dbReference type="ARBA" id="ARBA00022553"/>
    </source>
</evidence>
<keyword evidence="10" id="KW-0597">Phosphoprotein</keyword>
<keyword evidence="13" id="KW-0598">Phosphotransferase system</keyword>
<dbReference type="InterPro" id="IPR033887">
    <property type="entry name" value="PTS_IIA_man"/>
</dbReference>
<proteinExistence type="predicted"/>
<dbReference type="SUPFAM" id="SSF53062">
    <property type="entry name" value="PTS system fructose IIA component-like"/>
    <property type="match status" value="1"/>
</dbReference>
<keyword evidence="8" id="KW-1003">Cell membrane</keyword>
<dbReference type="Gene3D" id="3.40.35.10">
    <property type="entry name" value="Phosphotransferase system, sorbose subfamily IIB component"/>
    <property type="match status" value="1"/>
</dbReference>
<dbReference type="PANTHER" id="PTHR33799:SF1">
    <property type="entry name" value="PTS SYSTEM MANNOSE-SPECIFIC EIIAB COMPONENT-RELATED"/>
    <property type="match status" value="1"/>
</dbReference>
<evidence type="ECO:0000256" key="2">
    <source>
        <dbReference type="ARBA" id="ARBA00004236"/>
    </source>
</evidence>
<dbReference type="SUPFAM" id="SSF52728">
    <property type="entry name" value="PTS IIb component"/>
    <property type="match status" value="1"/>
</dbReference>
<name>A0AAV4E8R3_LACHE</name>
<dbReference type="InterPro" id="IPR036662">
    <property type="entry name" value="PTS_EIIA_man-typ_sf"/>
</dbReference>
<dbReference type="Gene3D" id="3.40.50.510">
    <property type="entry name" value="Phosphotransferase system, mannose-type IIA component"/>
    <property type="match status" value="1"/>
</dbReference>
<evidence type="ECO:0000256" key="12">
    <source>
        <dbReference type="ARBA" id="ARBA00022679"/>
    </source>
</evidence>
<feature type="domain" description="PTS EIIA type-4" evidence="20">
    <location>
        <begin position="1"/>
        <end position="127"/>
    </location>
</feature>
<comment type="catalytic activity">
    <reaction evidence="1">
        <text>D-mannose(out) + N(pros)-phospho-L-histidyl-[protein] = D-mannose 6-phosphate(in) + L-histidyl-[protein]</text>
        <dbReference type="Rhea" id="RHEA:49232"/>
        <dbReference type="Rhea" id="RHEA-COMP:9745"/>
        <dbReference type="Rhea" id="RHEA-COMP:9746"/>
        <dbReference type="ChEBI" id="CHEBI:4208"/>
        <dbReference type="ChEBI" id="CHEBI:29979"/>
        <dbReference type="ChEBI" id="CHEBI:58735"/>
        <dbReference type="ChEBI" id="CHEBI:64837"/>
        <dbReference type="EC" id="2.7.1.191"/>
    </reaction>
</comment>
<dbReference type="InterPro" id="IPR004701">
    <property type="entry name" value="PTS_EIIA_man-typ"/>
</dbReference>
<dbReference type="EC" id="2.7.1.191" evidence="5"/>
<dbReference type="InterPro" id="IPR004720">
    <property type="entry name" value="PTS_IIB_sorbose-sp"/>
</dbReference>
<comment type="caution">
    <text evidence="22">The sequence shown here is derived from an EMBL/GenBank/DDBJ whole genome shotgun (WGS) entry which is preliminary data.</text>
</comment>
<evidence type="ECO:0000259" key="21">
    <source>
        <dbReference type="PROSITE" id="PS51101"/>
    </source>
</evidence>
<evidence type="ECO:0000256" key="14">
    <source>
        <dbReference type="ARBA" id="ARBA00022777"/>
    </source>
</evidence>
<evidence type="ECO:0000259" key="20">
    <source>
        <dbReference type="PROSITE" id="PS51096"/>
    </source>
</evidence>
<dbReference type="PROSITE" id="PS51101">
    <property type="entry name" value="PTS_EIIB_TYPE_4"/>
    <property type="match status" value="1"/>
</dbReference>
<dbReference type="Pfam" id="PF03830">
    <property type="entry name" value="PTSIIB_sorb"/>
    <property type="match status" value="1"/>
</dbReference>
<evidence type="ECO:0000256" key="15">
    <source>
        <dbReference type="ARBA" id="ARBA00023136"/>
    </source>
</evidence>
<organism evidence="22 23">
    <name type="scientific">Lactobacillus helveticus</name>
    <name type="common">Lactobacillus suntoryeus</name>
    <dbReference type="NCBI Taxonomy" id="1587"/>
    <lineage>
        <taxon>Bacteria</taxon>
        <taxon>Bacillati</taxon>
        <taxon>Bacillota</taxon>
        <taxon>Bacilli</taxon>
        <taxon>Lactobacillales</taxon>
        <taxon>Lactobacillaceae</taxon>
        <taxon>Lactobacillus</taxon>
    </lineage>
</organism>
<dbReference type="GO" id="GO:0009401">
    <property type="term" value="P:phosphoenolpyruvate-dependent sugar phosphotransferase system"/>
    <property type="evidence" value="ECO:0007669"/>
    <property type="project" value="UniProtKB-KW"/>
</dbReference>
<dbReference type="KEGG" id="lhd:HUO_09700"/>
<evidence type="ECO:0000313" key="23">
    <source>
        <dbReference type="Proteomes" id="UP000630086"/>
    </source>
</evidence>
<keyword evidence="14" id="KW-0418">Kinase</keyword>
<evidence type="ECO:0000256" key="16">
    <source>
        <dbReference type="ARBA" id="ARBA00023757"/>
    </source>
</evidence>
<comment type="subunit">
    <text evidence="4">Homodimer.</text>
</comment>
<evidence type="ECO:0000256" key="6">
    <source>
        <dbReference type="ARBA" id="ARBA00021685"/>
    </source>
</evidence>
<dbReference type="CDD" id="cd00006">
    <property type="entry name" value="PTS_IIA_man"/>
    <property type="match status" value="1"/>
</dbReference>
<keyword evidence="15" id="KW-0472">Membrane</keyword>
<sequence length="339" mass="36530">MVGIVLASHGGFADGIAQSAQMLFGEQKDFAHVILKPSEGPDDIRGKMEKAIALFENQDEVLFLVDLWGGTPFNQANGLAEKHDKWAIVAGMNLPMVVQALTERMMDANATAHHIATSVVEPAKDGIKTKPSDLMPKTAAPAAKADAKGGNGGSGNGKSIPEGTVIGDGHIKYVLARIDSRLLHGQVATGWIPAMKPDRVIVVSDSVAKDDLRKSMIREAAPAGVKAHVVPLKKMEEIDKDPRFGNTHALLLFENPEDVLRAIKGGIDLKEINVGSMSYKDGDVNANNVLSMNQKDVDTFRELEKMGVKFDVRKVPSDQAGNMDAILKKAQTLLNEQKK</sequence>
<dbReference type="AlphaFoldDB" id="A0AAV4E8R3"/>
<comment type="function">
    <text evidence="16">The phosphoenolpyruvate-dependent sugar phosphotransferase system (sugar PTS), a major carbohydrate active transport system, catalyzes the phosphorylation of incoming sugar substrates concomitantly with their translocation across the cell membrane. The enzyme II ManXYZ PTS system is involved in mannose transport.</text>
</comment>
<evidence type="ECO:0000256" key="7">
    <source>
        <dbReference type="ARBA" id="ARBA00022448"/>
    </source>
</evidence>
<evidence type="ECO:0000256" key="13">
    <source>
        <dbReference type="ARBA" id="ARBA00022683"/>
    </source>
</evidence>
<evidence type="ECO:0000256" key="3">
    <source>
        <dbReference type="ARBA" id="ARBA00004496"/>
    </source>
</evidence>
<dbReference type="Pfam" id="PF03610">
    <property type="entry name" value="EIIA-man"/>
    <property type="match status" value="1"/>
</dbReference>
<dbReference type="EMBL" id="BLYV01000325">
    <property type="protein sequence ID" value="GFP13589.1"/>
    <property type="molecule type" value="Genomic_DNA"/>
</dbReference>
<comment type="subcellular location">
    <subcellularLocation>
        <location evidence="2">Cell membrane</location>
    </subcellularLocation>
    <subcellularLocation>
        <location evidence="3">Cytoplasm</location>
    </subcellularLocation>
</comment>
<evidence type="ECO:0000256" key="5">
    <source>
        <dbReference type="ARBA" id="ARBA00011929"/>
    </source>
</evidence>
<evidence type="ECO:0000256" key="19">
    <source>
        <dbReference type="SAM" id="MobiDB-lite"/>
    </source>
</evidence>
<evidence type="ECO:0000256" key="18">
    <source>
        <dbReference type="ARBA" id="ARBA00032197"/>
    </source>
</evidence>
<evidence type="ECO:0000256" key="4">
    <source>
        <dbReference type="ARBA" id="ARBA00011738"/>
    </source>
</evidence>
<accession>A0AAV4E8R3</accession>
<dbReference type="GO" id="GO:0016301">
    <property type="term" value="F:kinase activity"/>
    <property type="evidence" value="ECO:0007669"/>
    <property type="project" value="UniProtKB-KW"/>
</dbReference>
<evidence type="ECO:0000256" key="11">
    <source>
        <dbReference type="ARBA" id="ARBA00022597"/>
    </source>
</evidence>
<feature type="region of interest" description="Disordered" evidence="19">
    <location>
        <begin position="130"/>
        <end position="161"/>
    </location>
</feature>